<dbReference type="Proteomes" id="UP000003094">
    <property type="component" value="Unassembled WGS sequence"/>
</dbReference>
<organism evidence="1 2">
    <name type="scientific">Paenibacillus vortex V453</name>
    <dbReference type="NCBI Taxonomy" id="715225"/>
    <lineage>
        <taxon>Bacteria</taxon>
        <taxon>Bacillati</taxon>
        <taxon>Bacillota</taxon>
        <taxon>Bacilli</taxon>
        <taxon>Bacillales</taxon>
        <taxon>Paenibacillaceae</taxon>
        <taxon>Paenibacillus</taxon>
    </lineage>
</organism>
<protein>
    <submittedName>
        <fullName evidence="1">Uncharacterized protein</fullName>
    </submittedName>
</protein>
<dbReference type="KEGG" id="pvo:PVOR_00115"/>
<gene>
    <name evidence="1" type="ORF">PVOR_00115</name>
</gene>
<sequence length="44" mass="4967">MGTPLFESIPIYVLNEHVQDDGRLHTPAAFYDMGLGFLSLWSQV</sequence>
<evidence type="ECO:0000313" key="1">
    <source>
        <dbReference type="EMBL" id="EFU43591.1"/>
    </source>
</evidence>
<accession>A0A2R9T200</accession>
<evidence type="ECO:0000313" key="2">
    <source>
        <dbReference type="Proteomes" id="UP000003094"/>
    </source>
</evidence>
<name>A0A2R9T200_9BACL</name>
<dbReference type="AlphaFoldDB" id="A0A2R9T200"/>
<dbReference type="EMBL" id="ADHJ01000001">
    <property type="protein sequence ID" value="EFU43591.1"/>
    <property type="molecule type" value="Genomic_DNA"/>
</dbReference>
<keyword evidence="2" id="KW-1185">Reference proteome</keyword>
<reference evidence="1 2" key="1">
    <citation type="journal article" date="2010" name="BMC Genomics">
        <title>Genome sequence of the pattern forming Paenibacillus vortex bacterium reveals potential for thriving in complex environments.</title>
        <authorList>
            <person name="Sirota-Madi A."/>
            <person name="Olender T."/>
            <person name="Helman Y."/>
            <person name="Ingham C."/>
            <person name="Brainis I."/>
            <person name="Roth D."/>
            <person name="Hagi E."/>
            <person name="Brodsky L."/>
            <person name="Leshkowitz D."/>
            <person name="Galatenko V."/>
            <person name="Nikolaev V."/>
            <person name="Mugasimangalam R.C."/>
            <person name="Bransburg-Zabary S."/>
            <person name="Gutnick D.L."/>
            <person name="Lancet D."/>
            <person name="Ben-Jacob E."/>
        </authorList>
    </citation>
    <scope>NUCLEOTIDE SEQUENCE [LARGE SCALE GENOMIC DNA]</scope>
    <source>
        <strain evidence="1 2">V453</strain>
    </source>
</reference>
<proteinExistence type="predicted"/>
<comment type="caution">
    <text evidence="1">The sequence shown here is derived from an EMBL/GenBank/DDBJ whole genome shotgun (WGS) entry which is preliminary data.</text>
</comment>